<dbReference type="EMBL" id="HBUE01163278">
    <property type="protein sequence ID" value="CAG6511312.1"/>
    <property type="molecule type" value="Transcribed_RNA"/>
</dbReference>
<dbReference type="AlphaFoldDB" id="A0A8D8DK67"/>
<reference evidence="2" key="1">
    <citation type="submission" date="2021-05" db="EMBL/GenBank/DDBJ databases">
        <authorList>
            <person name="Alioto T."/>
            <person name="Alioto T."/>
            <person name="Gomez Garrido J."/>
        </authorList>
    </citation>
    <scope>NUCLEOTIDE SEQUENCE</scope>
</reference>
<protein>
    <submittedName>
        <fullName evidence="2">(northern house mosquito) hypothetical protein</fullName>
    </submittedName>
</protein>
<evidence type="ECO:0000256" key="1">
    <source>
        <dbReference type="SAM" id="Phobius"/>
    </source>
</evidence>
<accession>A0A8D8DK67</accession>
<feature type="transmembrane region" description="Helical" evidence="1">
    <location>
        <begin position="63"/>
        <end position="85"/>
    </location>
</feature>
<keyword evidence="1" id="KW-0812">Transmembrane</keyword>
<evidence type="ECO:0000313" key="2">
    <source>
        <dbReference type="EMBL" id="CAG6511312.1"/>
    </source>
</evidence>
<keyword evidence="1" id="KW-1133">Transmembrane helix</keyword>
<sequence length="125" mass="14853">MDSGSGIFPAVSQYLPRRNSIWMCLTRFVWVHLVMWITYRTIRRLRRPESRKLCWESRAGRDRCWSLAQPFLSGVLFTFVMVPVADKRFAQQISELITSHLRKSNKLFSFTTRRQYALAVRCCRC</sequence>
<organism evidence="2">
    <name type="scientific">Culex pipiens</name>
    <name type="common">House mosquito</name>
    <dbReference type="NCBI Taxonomy" id="7175"/>
    <lineage>
        <taxon>Eukaryota</taxon>
        <taxon>Metazoa</taxon>
        <taxon>Ecdysozoa</taxon>
        <taxon>Arthropoda</taxon>
        <taxon>Hexapoda</taxon>
        <taxon>Insecta</taxon>
        <taxon>Pterygota</taxon>
        <taxon>Neoptera</taxon>
        <taxon>Endopterygota</taxon>
        <taxon>Diptera</taxon>
        <taxon>Nematocera</taxon>
        <taxon>Culicoidea</taxon>
        <taxon>Culicidae</taxon>
        <taxon>Culicinae</taxon>
        <taxon>Culicini</taxon>
        <taxon>Culex</taxon>
        <taxon>Culex</taxon>
    </lineage>
</organism>
<feature type="transmembrane region" description="Helical" evidence="1">
    <location>
        <begin position="20"/>
        <end position="42"/>
    </location>
</feature>
<dbReference type="EMBL" id="HBUE01268502">
    <property type="protein sequence ID" value="CAG6562734.1"/>
    <property type="molecule type" value="Transcribed_RNA"/>
</dbReference>
<proteinExistence type="predicted"/>
<keyword evidence="1" id="KW-0472">Membrane</keyword>
<name>A0A8D8DK67_CULPI</name>